<accession>A0A544T5K4</accession>
<name>A0A544T5K4_9BACI</name>
<dbReference type="PANTHER" id="PTHR22916:SF3">
    <property type="entry name" value="UDP-GLCNAC:BETAGAL BETA-1,3-N-ACETYLGLUCOSAMINYLTRANSFERASE-LIKE PROTEIN 1"/>
    <property type="match status" value="1"/>
</dbReference>
<dbReference type="SUPFAM" id="SSF53448">
    <property type="entry name" value="Nucleotide-diphospho-sugar transferases"/>
    <property type="match status" value="1"/>
</dbReference>
<protein>
    <submittedName>
        <fullName evidence="3">Glycosyltransferase family 2 protein</fullName>
    </submittedName>
</protein>
<proteinExistence type="inferred from homology"/>
<dbReference type="Proteomes" id="UP000318937">
    <property type="component" value="Unassembled WGS sequence"/>
</dbReference>
<dbReference type="Gene3D" id="3.90.550.10">
    <property type="entry name" value="Spore Coat Polysaccharide Biosynthesis Protein SpsA, Chain A"/>
    <property type="match status" value="1"/>
</dbReference>
<evidence type="ECO:0000313" key="4">
    <source>
        <dbReference type="Proteomes" id="UP000318937"/>
    </source>
</evidence>
<dbReference type="RefSeq" id="WP_142607878.1">
    <property type="nucleotide sequence ID" value="NZ_VDGG01000027.1"/>
</dbReference>
<dbReference type="Pfam" id="PF00535">
    <property type="entry name" value="Glycos_transf_2"/>
    <property type="match status" value="1"/>
</dbReference>
<evidence type="ECO:0000313" key="3">
    <source>
        <dbReference type="EMBL" id="TQR12715.1"/>
    </source>
</evidence>
<comment type="caution">
    <text evidence="3">The sequence shown here is derived from an EMBL/GenBank/DDBJ whole genome shotgun (WGS) entry which is preliminary data.</text>
</comment>
<feature type="domain" description="Glycosyltransferase 2-like" evidence="2">
    <location>
        <begin position="12"/>
        <end position="150"/>
    </location>
</feature>
<organism evidence="3 4">
    <name type="scientific">Psychrobacillus soli</name>
    <dbReference type="NCBI Taxonomy" id="1543965"/>
    <lineage>
        <taxon>Bacteria</taxon>
        <taxon>Bacillati</taxon>
        <taxon>Bacillota</taxon>
        <taxon>Bacilli</taxon>
        <taxon>Bacillales</taxon>
        <taxon>Bacillaceae</taxon>
        <taxon>Psychrobacillus</taxon>
    </lineage>
</organism>
<gene>
    <name evidence="3" type="ORF">FG383_13285</name>
</gene>
<reference evidence="3 4" key="1">
    <citation type="submission" date="2019-05" db="EMBL/GenBank/DDBJ databases">
        <title>Psychrobacillus vulpis sp. nov., a new species isolated from feces of a red fox that inhabits in The Tablas de Daimiel Natural Park, Albacete, Spain.</title>
        <authorList>
            <person name="Rodriguez M."/>
            <person name="Reina J.C."/>
            <person name="Bejar V."/>
            <person name="Llamas I."/>
        </authorList>
    </citation>
    <scope>NUCLEOTIDE SEQUENCE [LARGE SCALE GENOMIC DNA]</scope>
    <source>
        <strain evidence="3 4">NHI-2</strain>
    </source>
</reference>
<dbReference type="InterPro" id="IPR029044">
    <property type="entry name" value="Nucleotide-diphossugar_trans"/>
</dbReference>
<dbReference type="EMBL" id="VDGG01000027">
    <property type="protein sequence ID" value="TQR12715.1"/>
    <property type="molecule type" value="Genomic_DNA"/>
</dbReference>
<evidence type="ECO:0000256" key="1">
    <source>
        <dbReference type="ARBA" id="ARBA00006739"/>
    </source>
</evidence>
<dbReference type="GO" id="GO:0016758">
    <property type="term" value="F:hexosyltransferase activity"/>
    <property type="evidence" value="ECO:0007669"/>
    <property type="project" value="UniProtKB-ARBA"/>
</dbReference>
<dbReference type="CDD" id="cd00761">
    <property type="entry name" value="Glyco_tranf_GTA_type"/>
    <property type="match status" value="1"/>
</dbReference>
<dbReference type="InterPro" id="IPR001173">
    <property type="entry name" value="Glyco_trans_2-like"/>
</dbReference>
<keyword evidence="3" id="KW-0808">Transferase</keyword>
<evidence type="ECO:0000259" key="2">
    <source>
        <dbReference type="Pfam" id="PF00535"/>
    </source>
</evidence>
<dbReference type="OrthoDB" id="9785185at2"/>
<keyword evidence="4" id="KW-1185">Reference proteome</keyword>
<sequence length="260" mass="30334">MKYLNKEETLVSIIMPAYNCEMYIEEAINSVIEQTYQLWELIVIDDESSDKTVEILEKLSIKDERIQFYINEKNQGVSATRNRGISLANGDWIAFLDSDDMWDKTKLHKQIAHAEIRAAEFIFTGSSYINENGIDYQGVFEVPNKVTYKNLRTHNVISCSSVLIKKEFFRNIKMENDDMHEDYAVWLRVLNTGVCAYGINEPLLIYRISRNSKSGNKVKTIKMTYKVFRFIGLNPISSIYFMTSHILKSVKKYRKIKFVN</sequence>
<comment type="similarity">
    <text evidence="1">Belongs to the glycosyltransferase 2 family.</text>
</comment>
<dbReference type="AlphaFoldDB" id="A0A544T5K4"/>
<dbReference type="PANTHER" id="PTHR22916">
    <property type="entry name" value="GLYCOSYLTRANSFERASE"/>
    <property type="match status" value="1"/>
</dbReference>